<name>A0A375ISI6_9BURK</name>
<dbReference type="PRINTS" id="PR01438">
    <property type="entry name" value="UNVRSLSTRESS"/>
</dbReference>
<feature type="domain" description="UspA" evidence="2">
    <location>
        <begin position="24"/>
        <end position="72"/>
    </location>
</feature>
<organism evidence="3 4">
    <name type="scientific">Cupriavidus taiwanensis</name>
    <dbReference type="NCBI Taxonomy" id="164546"/>
    <lineage>
        <taxon>Bacteria</taxon>
        <taxon>Pseudomonadati</taxon>
        <taxon>Pseudomonadota</taxon>
        <taxon>Betaproteobacteria</taxon>
        <taxon>Burkholderiales</taxon>
        <taxon>Burkholderiaceae</taxon>
        <taxon>Cupriavidus</taxon>
    </lineage>
</organism>
<geneLocation type="plasmid" evidence="3">
    <name>III</name>
</geneLocation>
<keyword evidence="3" id="KW-0614">Plasmid</keyword>
<dbReference type="Pfam" id="PF00582">
    <property type="entry name" value="Usp"/>
    <property type="match status" value="1"/>
</dbReference>
<sequence length="74" mass="8013">MRVLERHGLSVEIEHGPGGADMTVGELILSRASDFGADLVVMGAYGHGRMRERVLGGVTRTLLESMTVPVMFSR</sequence>
<proteinExistence type="inferred from homology"/>
<dbReference type="SUPFAM" id="SSF52402">
    <property type="entry name" value="Adenine nucleotide alpha hydrolases-like"/>
    <property type="match status" value="1"/>
</dbReference>
<reference evidence="3 4" key="1">
    <citation type="submission" date="2018-01" db="EMBL/GenBank/DDBJ databases">
        <authorList>
            <person name="Gaut B.S."/>
            <person name="Morton B.R."/>
            <person name="Clegg M.T."/>
            <person name="Duvall M.R."/>
        </authorList>
    </citation>
    <scope>NUCLEOTIDE SEQUENCE [LARGE SCALE GENOMIC DNA]</scope>
    <source>
        <strain evidence="3">Cupriavidus taiwanensis LMG 19425</strain>
        <plasmid evidence="4">Plasmid iii</plasmid>
    </source>
</reference>
<dbReference type="InterPro" id="IPR006015">
    <property type="entry name" value="Universal_stress_UspA"/>
</dbReference>
<dbReference type="CDD" id="cd00293">
    <property type="entry name" value="USP-like"/>
    <property type="match status" value="1"/>
</dbReference>
<dbReference type="AlphaFoldDB" id="A0A375ISI6"/>
<evidence type="ECO:0000313" key="3">
    <source>
        <dbReference type="EMBL" id="SPK77040.1"/>
    </source>
</evidence>
<comment type="similarity">
    <text evidence="1">Belongs to the universal stress protein A family.</text>
</comment>
<evidence type="ECO:0000259" key="2">
    <source>
        <dbReference type="Pfam" id="PF00582"/>
    </source>
</evidence>
<gene>
    <name evidence="3" type="ORF">CT19425_P20012</name>
</gene>
<dbReference type="Proteomes" id="UP000255505">
    <property type="component" value="Plasmid III"/>
</dbReference>
<dbReference type="EMBL" id="LT991978">
    <property type="protein sequence ID" value="SPK77040.1"/>
    <property type="molecule type" value="Genomic_DNA"/>
</dbReference>
<evidence type="ECO:0000256" key="1">
    <source>
        <dbReference type="ARBA" id="ARBA00008791"/>
    </source>
</evidence>
<evidence type="ECO:0000313" key="4">
    <source>
        <dbReference type="Proteomes" id="UP000255505"/>
    </source>
</evidence>
<protein>
    <submittedName>
        <fullName evidence="3">Universal stress protein, UspA family</fullName>
    </submittedName>
</protein>
<dbReference type="InterPro" id="IPR006016">
    <property type="entry name" value="UspA"/>
</dbReference>
<dbReference type="Gene3D" id="3.40.50.12370">
    <property type="match status" value="1"/>
</dbReference>
<accession>A0A375ISI6</accession>